<dbReference type="Proteomes" id="UP001266305">
    <property type="component" value="Unassembled WGS sequence"/>
</dbReference>
<proteinExistence type="predicted"/>
<reference evidence="2 3" key="1">
    <citation type="submission" date="2023-05" db="EMBL/GenBank/DDBJ databases">
        <title>B98-5 Cell Line De Novo Hybrid Assembly: An Optical Mapping Approach.</title>
        <authorList>
            <person name="Kananen K."/>
            <person name="Auerbach J.A."/>
            <person name="Kautto E."/>
            <person name="Blachly J.S."/>
        </authorList>
    </citation>
    <scope>NUCLEOTIDE SEQUENCE [LARGE SCALE GENOMIC DNA]</scope>
    <source>
        <strain evidence="2">B95-8</strain>
        <tissue evidence="2">Cell line</tissue>
    </source>
</reference>
<evidence type="ECO:0000256" key="1">
    <source>
        <dbReference type="SAM" id="MobiDB-lite"/>
    </source>
</evidence>
<protein>
    <submittedName>
        <fullName evidence="2">Uncharacterized protein</fullName>
    </submittedName>
</protein>
<name>A0ABQ9WCT2_SAGOE</name>
<evidence type="ECO:0000313" key="2">
    <source>
        <dbReference type="EMBL" id="KAK2119459.1"/>
    </source>
</evidence>
<feature type="region of interest" description="Disordered" evidence="1">
    <location>
        <begin position="1"/>
        <end position="123"/>
    </location>
</feature>
<comment type="caution">
    <text evidence="2">The sequence shown here is derived from an EMBL/GenBank/DDBJ whole genome shotgun (WGS) entry which is preliminary data.</text>
</comment>
<feature type="compositionally biased region" description="Basic and acidic residues" evidence="1">
    <location>
        <begin position="59"/>
        <end position="80"/>
    </location>
</feature>
<evidence type="ECO:0000313" key="3">
    <source>
        <dbReference type="Proteomes" id="UP001266305"/>
    </source>
</evidence>
<organism evidence="2 3">
    <name type="scientific">Saguinus oedipus</name>
    <name type="common">Cotton-top tamarin</name>
    <name type="synonym">Oedipomidas oedipus</name>
    <dbReference type="NCBI Taxonomy" id="9490"/>
    <lineage>
        <taxon>Eukaryota</taxon>
        <taxon>Metazoa</taxon>
        <taxon>Chordata</taxon>
        <taxon>Craniata</taxon>
        <taxon>Vertebrata</taxon>
        <taxon>Euteleostomi</taxon>
        <taxon>Mammalia</taxon>
        <taxon>Eutheria</taxon>
        <taxon>Euarchontoglires</taxon>
        <taxon>Primates</taxon>
        <taxon>Haplorrhini</taxon>
        <taxon>Platyrrhini</taxon>
        <taxon>Cebidae</taxon>
        <taxon>Callitrichinae</taxon>
        <taxon>Saguinus</taxon>
    </lineage>
</organism>
<sequence length="123" mass="13344">MHEGSAHIPIHTTGTLGNTQAEGKKTPHEETPEHRDSHPEQKALGKSSTDAMESSAFREIPESDKDKERKTKCPKGEEQRNGGVVTPLDQMSPTSDEELGGTSQSSSLTKTRQTVGEEVFSVT</sequence>
<accession>A0ABQ9WCT2</accession>
<feature type="compositionally biased region" description="Basic and acidic residues" evidence="1">
    <location>
        <begin position="22"/>
        <end position="43"/>
    </location>
</feature>
<feature type="compositionally biased region" description="Polar residues" evidence="1">
    <location>
        <begin position="101"/>
        <end position="114"/>
    </location>
</feature>
<gene>
    <name evidence="2" type="ORF">P7K49_000845</name>
</gene>
<keyword evidence="3" id="KW-1185">Reference proteome</keyword>
<feature type="compositionally biased region" description="Polar residues" evidence="1">
    <location>
        <begin position="12"/>
        <end position="21"/>
    </location>
</feature>
<dbReference type="EMBL" id="JASSZA010000001">
    <property type="protein sequence ID" value="KAK2119459.1"/>
    <property type="molecule type" value="Genomic_DNA"/>
</dbReference>